<evidence type="ECO:0000259" key="9">
    <source>
        <dbReference type="Pfam" id="PF01895"/>
    </source>
</evidence>
<comment type="subunit">
    <text evidence="3 8">Homodimer.</text>
</comment>
<dbReference type="GO" id="GO:0030643">
    <property type="term" value="P:intracellular phosphate ion homeostasis"/>
    <property type="evidence" value="ECO:0007669"/>
    <property type="project" value="InterPro"/>
</dbReference>
<name>A0AAE9XQ29_9PROT</name>
<dbReference type="PIRSF" id="PIRSF003107">
    <property type="entry name" value="PhoU"/>
    <property type="match status" value="1"/>
</dbReference>
<evidence type="ECO:0000256" key="3">
    <source>
        <dbReference type="ARBA" id="ARBA00011738"/>
    </source>
</evidence>
<evidence type="ECO:0000256" key="6">
    <source>
        <dbReference type="ARBA" id="ARBA00022592"/>
    </source>
</evidence>
<dbReference type="FunFam" id="1.20.58.220:FF:000004">
    <property type="entry name" value="Phosphate-specific transport system accessory protein PhoU"/>
    <property type="match status" value="1"/>
</dbReference>
<keyword evidence="5 8" id="KW-0963">Cytoplasm</keyword>
<dbReference type="RefSeq" id="WP_289502528.1">
    <property type="nucleotide sequence ID" value="NZ_CP116805.1"/>
</dbReference>
<dbReference type="GO" id="GO:0006817">
    <property type="term" value="P:phosphate ion transport"/>
    <property type="evidence" value="ECO:0007669"/>
    <property type="project" value="UniProtKB-KW"/>
</dbReference>
<evidence type="ECO:0000256" key="1">
    <source>
        <dbReference type="ARBA" id="ARBA00004496"/>
    </source>
</evidence>
<organism evidence="10 11">
    <name type="scientific">Gimibacter soli</name>
    <dbReference type="NCBI Taxonomy" id="3024400"/>
    <lineage>
        <taxon>Bacteria</taxon>
        <taxon>Pseudomonadati</taxon>
        <taxon>Pseudomonadota</taxon>
        <taxon>Alphaproteobacteria</taxon>
        <taxon>Kordiimonadales</taxon>
        <taxon>Temperatibacteraceae</taxon>
        <taxon>Gimibacter</taxon>
    </lineage>
</organism>
<keyword evidence="6 8" id="KW-0592">Phosphate transport</keyword>
<comment type="function">
    <text evidence="7 8">Plays a role in the regulation of phosphate uptake.</text>
</comment>
<dbReference type="PANTHER" id="PTHR42930:SF3">
    <property type="entry name" value="PHOSPHATE-SPECIFIC TRANSPORT SYSTEM ACCESSORY PROTEIN PHOU"/>
    <property type="match status" value="1"/>
</dbReference>
<dbReference type="InterPro" id="IPR038078">
    <property type="entry name" value="PhoU-like_sf"/>
</dbReference>
<dbReference type="GO" id="GO:0005737">
    <property type="term" value="C:cytoplasm"/>
    <property type="evidence" value="ECO:0007669"/>
    <property type="project" value="UniProtKB-SubCell"/>
</dbReference>
<dbReference type="NCBIfam" id="TIGR02135">
    <property type="entry name" value="phoU_full"/>
    <property type="match status" value="1"/>
</dbReference>
<proteinExistence type="inferred from homology"/>
<dbReference type="SUPFAM" id="SSF109755">
    <property type="entry name" value="PhoU-like"/>
    <property type="match status" value="1"/>
</dbReference>
<evidence type="ECO:0000256" key="2">
    <source>
        <dbReference type="ARBA" id="ARBA00008107"/>
    </source>
</evidence>
<dbReference type="Pfam" id="PF01895">
    <property type="entry name" value="PhoU"/>
    <property type="match status" value="2"/>
</dbReference>
<dbReference type="Gene3D" id="1.20.58.220">
    <property type="entry name" value="Phosphate transport system protein phou homolog 2, domain 2"/>
    <property type="match status" value="1"/>
</dbReference>
<evidence type="ECO:0000256" key="7">
    <source>
        <dbReference type="ARBA" id="ARBA00056181"/>
    </source>
</evidence>
<evidence type="ECO:0000256" key="5">
    <source>
        <dbReference type="ARBA" id="ARBA00022490"/>
    </source>
</evidence>
<dbReference type="GO" id="GO:0045936">
    <property type="term" value="P:negative regulation of phosphate metabolic process"/>
    <property type="evidence" value="ECO:0007669"/>
    <property type="project" value="InterPro"/>
</dbReference>
<dbReference type="InterPro" id="IPR026022">
    <property type="entry name" value="PhoU_dom"/>
</dbReference>
<dbReference type="EMBL" id="CP116805">
    <property type="protein sequence ID" value="WCL53016.1"/>
    <property type="molecule type" value="Genomic_DNA"/>
</dbReference>
<protein>
    <recommendedName>
        <fullName evidence="8">Phosphate-specific transport system accessory protein PhoU</fullName>
    </recommendedName>
</protein>
<comment type="subcellular location">
    <subcellularLocation>
        <location evidence="1 8">Cytoplasm</location>
    </subcellularLocation>
</comment>
<dbReference type="PANTHER" id="PTHR42930">
    <property type="entry name" value="PHOSPHATE-SPECIFIC TRANSPORT SYSTEM ACCESSORY PROTEIN PHOU"/>
    <property type="match status" value="1"/>
</dbReference>
<dbReference type="Proteomes" id="UP001217500">
    <property type="component" value="Chromosome"/>
</dbReference>
<dbReference type="InterPro" id="IPR028366">
    <property type="entry name" value="PhoU"/>
</dbReference>
<dbReference type="AlphaFoldDB" id="A0AAE9XQ29"/>
<gene>
    <name evidence="10" type="primary">phoU</name>
    <name evidence="10" type="ORF">PH603_10745</name>
</gene>
<keyword evidence="11" id="KW-1185">Reference proteome</keyword>
<evidence type="ECO:0000256" key="4">
    <source>
        <dbReference type="ARBA" id="ARBA00022448"/>
    </source>
</evidence>
<evidence type="ECO:0000313" key="10">
    <source>
        <dbReference type="EMBL" id="WCL53016.1"/>
    </source>
</evidence>
<feature type="domain" description="PhoU" evidence="9">
    <location>
        <begin position="122"/>
        <end position="207"/>
    </location>
</feature>
<feature type="domain" description="PhoU" evidence="9">
    <location>
        <begin position="19"/>
        <end position="107"/>
    </location>
</feature>
<evidence type="ECO:0000256" key="8">
    <source>
        <dbReference type="PIRNR" id="PIRNR003107"/>
    </source>
</evidence>
<sequence>MEHIVKSYDAEIRELRSLISRMGGLVEDQLSAAITALSEYDVELAAKVKAGDRQIDDLEIQVENTAVSIFARRAPVADDLREIISSLKMSAVLERAGDYAKNIAKRTIAIAQERPVGFPPTIVQMSELAATMLRDVMDAYVRHNADAAMDVWYRDEQLDNLHNTAYRQLIARMVEMPDHINTWTHLLMIAKNLERIGDQTTNLAEQIYYSVKGTILEDTRPKHDLTSSATSGPDASA</sequence>
<dbReference type="KEGG" id="gso:PH603_10745"/>
<evidence type="ECO:0000313" key="11">
    <source>
        <dbReference type="Proteomes" id="UP001217500"/>
    </source>
</evidence>
<keyword evidence="4 8" id="KW-0813">Transport</keyword>
<comment type="similarity">
    <text evidence="2 8">Belongs to the PhoU family.</text>
</comment>
<reference evidence="10" key="1">
    <citation type="submission" date="2023-01" db="EMBL/GenBank/DDBJ databases">
        <title>The genome sequence of Kordiimonadaceae bacterium 6D33.</title>
        <authorList>
            <person name="Liu Y."/>
        </authorList>
    </citation>
    <scope>NUCLEOTIDE SEQUENCE</scope>
    <source>
        <strain evidence="10">6D33</strain>
    </source>
</reference>
<accession>A0AAE9XQ29</accession>